<comment type="caution">
    <text evidence="1">The sequence shown here is derived from an EMBL/GenBank/DDBJ whole genome shotgun (WGS) entry which is preliminary data.</text>
</comment>
<organism evidence="1 2">
    <name type="scientific">Luteolibacter algae</name>
    <dbReference type="NCBI Taxonomy" id="454151"/>
    <lineage>
        <taxon>Bacteria</taxon>
        <taxon>Pseudomonadati</taxon>
        <taxon>Verrucomicrobiota</taxon>
        <taxon>Verrucomicrobiia</taxon>
        <taxon>Verrucomicrobiales</taxon>
        <taxon>Verrucomicrobiaceae</taxon>
        <taxon>Luteolibacter</taxon>
    </lineage>
</organism>
<gene>
    <name evidence="1" type="ORF">ACFSSA_06565</name>
</gene>
<keyword evidence="2" id="KW-1185">Reference proteome</keyword>
<accession>A0ABW5D9H9</accession>
<proteinExistence type="predicted"/>
<dbReference type="Proteomes" id="UP001597375">
    <property type="component" value="Unassembled WGS sequence"/>
</dbReference>
<dbReference type="EMBL" id="JBHUIT010000006">
    <property type="protein sequence ID" value="MFD2256330.1"/>
    <property type="molecule type" value="Genomic_DNA"/>
</dbReference>
<protein>
    <submittedName>
        <fullName evidence="1">Uncharacterized protein</fullName>
    </submittedName>
</protein>
<evidence type="ECO:0000313" key="2">
    <source>
        <dbReference type="Proteomes" id="UP001597375"/>
    </source>
</evidence>
<sequence length="224" mass="25242">MLEEWIAASRDRFTNADFDFITEVFSGGEKRACLAKLWEDPNALREMLDLKEVLRGLLDSPSTLQVSPDFYFYVLVRHAFVQADIANPDIADYVAAVLAERLNPMNSDPLHDISHGYTHAGDFLAIISHAHGRMKFRLQVAAGNQFLVLTGLFPSYIENRCQRRGAPDIRFYESFAQRSYSSAANNSAATGSIPRKFFGELAESLPQARRSLNRIAEEYIFLGD</sequence>
<reference evidence="2" key="1">
    <citation type="journal article" date="2019" name="Int. J. Syst. Evol. Microbiol.">
        <title>The Global Catalogue of Microorganisms (GCM) 10K type strain sequencing project: providing services to taxonomists for standard genome sequencing and annotation.</title>
        <authorList>
            <consortium name="The Broad Institute Genomics Platform"/>
            <consortium name="The Broad Institute Genome Sequencing Center for Infectious Disease"/>
            <person name="Wu L."/>
            <person name="Ma J."/>
        </authorList>
    </citation>
    <scope>NUCLEOTIDE SEQUENCE [LARGE SCALE GENOMIC DNA]</scope>
    <source>
        <strain evidence="2">CGMCC 4.7106</strain>
    </source>
</reference>
<name>A0ABW5D9H9_9BACT</name>
<dbReference type="RefSeq" id="WP_386819473.1">
    <property type="nucleotide sequence ID" value="NZ_JBHUIT010000006.1"/>
</dbReference>
<evidence type="ECO:0000313" key="1">
    <source>
        <dbReference type="EMBL" id="MFD2256330.1"/>
    </source>
</evidence>